<keyword evidence="1" id="KW-0732">Signal</keyword>
<dbReference type="AlphaFoldDB" id="A0A8D8ZC04"/>
<feature type="signal peptide" evidence="1">
    <location>
        <begin position="1"/>
        <end position="20"/>
    </location>
</feature>
<evidence type="ECO:0000313" key="2">
    <source>
        <dbReference type="EMBL" id="CAG6743566.1"/>
    </source>
</evidence>
<accession>A0A8D8ZC04</accession>
<name>A0A8D8ZC04_9HEMI</name>
<proteinExistence type="predicted"/>
<reference evidence="2" key="1">
    <citation type="submission" date="2021-05" db="EMBL/GenBank/DDBJ databases">
        <authorList>
            <person name="Alioto T."/>
            <person name="Alioto T."/>
            <person name="Gomez Garrido J."/>
        </authorList>
    </citation>
    <scope>NUCLEOTIDE SEQUENCE</scope>
</reference>
<dbReference type="EMBL" id="HBUF01449786">
    <property type="protein sequence ID" value="CAG6743566.1"/>
    <property type="molecule type" value="Transcribed_RNA"/>
</dbReference>
<protein>
    <submittedName>
        <fullName evidence="2">Uncharacterized protein</fullName>
    </submittedName>
</protein>
<organism evidence="2">
    <name type="scientific">Cacopsylla melanoneura</name>
    <dbReference type="NCBI Taxonomy" id="428564"/>
    <lineage>
        <taxon>Eukaryota</taxon>
        <taxon>Metazoa</taxon>
        <taxon>Ecdysozoa</taxon>
        <taxon>Arthropoda</taxon>
        <taxon>Hexapoda</taxon>
        <taxon>Insecta</taxon>
        <taxon>Pterygota</taxon>
        <taxon>Neoptera</taxon>
        <taxon>Paraneoptera</taxon>
        <taxon>Hemiptera</taxon>
        <taxon>Sternorrhyncha</taxon>
        <taxon>Psylloidea</taxon>
        <taxon>Psyllidae</taxon>
        <taxon>Psyllinae</taxon>
        <taxon>Cacopsylla</taxon>
    </lineage>
</organism>
<sequence length="130" mass="14595">MKWIFIFFHSLDQLFPPSTATLFLFHSTTFTLVPSFLTPSSLPTSLRPYIPHLLHRISCPLPNPITPSSSLHSTSHSVSSYSYLYLHHSSIYLPPTIPLFSISPVFLLALPNSSPSLLYHSLPPLSQHIL</sequence>
<evidence type="ECO:0000256" key="1">
    <source>
        <dbReference type="SAM" id="SignalP"/>
    </source>
</evidence>
<feature type="chain" id="PRO_5034331212" evidence="1">
    <location>
        <begin position="21"/>
        <end position="130"/>
    </location>
</feature>